<proteinExistence type="predicted"/>
<name>A0A815CNS0_9BILA</name>
<reference evidence="1" key="1">
    <citation type="submission" date="2021-02" db="EMBL/GenBank/DDBJ databases">
        <authorList>
            <person name="Nowell W R."/>
        </authorList>
    </citation>
    <scope>NUCLEOTIDE SEQUENCE</scope>
</reference>
<dbReference type="AlphaFoldDB" id="A0A815CNS0"/>
<evidence type="ECO:0000313" key="2">
    <source>
        <dbReference type="Proteomes" id="UP000663860"/>
    </source>
</evidence>
<sequence>MVLKDDDISRCKTRVDAIGFDALSSYGIGGGRTVEDPRPRSEHPVPWVDQGPEHFLQPTAKELQNFFQSLIQLTCINKNITEAQTVIVYAWNENGASLIPTIGNGTDYINALSEILPMSCQNTIIKSYALKKIYPFYLFQV</sequence>
<accession>A0A815CNS0</accession>
<dbReference type="Proteomes" id="UP000663860">
    <property type="component" value="Unassembled WGS sequence"/>
</dbReference>
<protein>
    <submittedName>
        <fullName evidence="1">Uncharacterized protein</fullName>
    </submittedName>
</protein>
<comment type="caution">
    <text evidence="1">The sequence shown here is derived from an EMBL/GenBank/DDBJ whole genome shotgun (WGS) entry which is preliminary data.</text>
</comment>
<evidence type="ECO:0000313" key="1">
    <source>
        <dbReference type="EMBL" id="CAF1290151.1"/>
    </source>
</evidence>
<gene>
    <name evidence="1" type="ORF">IZO911_LOCUS33465</name>
</gene>
<organism evidence="1 2">
    <name type="scientific">Adineta steineri</name>
    <dbReference type="NCBI Taxonomy" id="433720"/>
    <lineage>
        <taxon>Eukaryota</taxon>
        <taxon>Metazoa</taxon>
        <taxon>Spiralia</taxon>
        <taxon>Gnathifera</taxon>
        <taxon>Rotifera</taxon>
        <taxon>Eurotatoria</taxon>
        <taxon>Bdelloidea</taxon>
        <taxon>Adinetida</taxon>
        <taxon>Adinetidae</taxon>
        <taxon>Adineta</taxon>
    </lineage>
</organism>
<dbReference type="EMBL" id="CAJNOE010000616">
    <property type="protein sequence ID" value="CAF1290151.1"/>
    <property type="molecule type" value="Genomic_DNA"/>
</dbReference>